<dbReference type="Proteomes" id="UP001152759">
    <property type="component" value="Unassembled WGS sequence"/>
</dbReference>
<evidence type="ECO:0000256" key="5">
    <source>
        <dbReference type="PROSITE-ProRule" id="PRU00309"/>
    </source>
</evidence>
<evidence type="ECO:0000256" key="1">
    <source>
        <dbReference type="ARBA" id="ARBA00022723"/>
    </source>
</evidence>
<evidence type="ECO:0000259" key="6">
    <source>
        <dbReference type="PROSITE" id="PS50950"/>
    </source>
</evidence>
<reference evidence="7" key="1">
    <citation type="submission" date="2021-12" db="EMBL/GenBank/DDBJ databases">
        <authorList>
            <person name="King R."/>
        </authorList>
    </citation>
    <scope>NUCLEOTIDE SEQUENCE</scope>
</reference>
<dbReference type="SUPFAM" id="SSF57716">
    <property type="entry name" value="Glucocorticoid receptor-like (DNA-binding domain)"/>
    <property type="match status" value="1"/>
</dbReference>
<name>A0AAI8Y622_BEMTA</name>
<organism evidence="7 8">
    <name type="scientific">Bemisia tabaci</name>
    <name type="common">Sweetpotato whitefly</name>
    <name type="synonym">Aleurodes tabaci</name>
    <dbReference type="NCBI Taxonomy" id="7038"/>
    <lineage>
        <taxon>Eukaryota</taxon>
        <taxon>Metazoa</taxon>
        <taxon>Ecdysozoa</taxon>
        <taxon>Arthropoda</taxon>
        <taxon>Hexapoda</taxon>
        <taxon>Insecta</taxon>
        <taxon>Pterygota</taxon>
        <taxon>Neoptera</taxon>
        <taxon>Paraneoptera</taxon>
        <taxon>Hemiptera</taxon>
        <taxon>Sternorrhyncha</taxon>
        <taxon>Aleyrodoidea</taxon>
        <taxon>Aleyrodidae</taxon>
        <taxon>Aleyrodinae</taxon>
        <taxon>Bemisia</taxon>
    </lineage>
</organism>
<evidence type="ECO:0000256" key="4">
    <source>
        <dbReference type="ARBA" id="ARBA00023125"/>
    </source>
</evidence>
<keyword evidence="4 5" id="KW-0238">DNA-binding</keyword>
<keyword evidence="8" id="KW-1185">Reference proteome</keyword>
<evidence type="ECO:0000256" key="2">
    <source>
        <dbReference type="ARBA" id="ARBA00022771"/>
    </source>
</evidence>
<proteinExistence type="predicted"/>
<keyword evidence="2 5" id="KW-0863">Zinc-finger</keyword>
<comment type="caution">
    <text evidence="7">The sequence shown here is derived from an EMBL/GenBank/DDBJ whole genome shotgun (WGS) entry which is preliminary data.</text>
</comment>
<evidence type="ECO:0000313" key="8">
    <source>
        <dbReference type="Proteomes" id="UP001152759"/>
    </source>
</evidence>
<protein>
    <recommendedName>
        <fullName evidence="6">THAP-type domain-containing protein</fullName>
    </recommendedName>
</protein>
<dbReference type="EMBL" id="CAKKNF020000086">
    <property type="protein sequence ID" value="CAH0749370.1"/>
    <property type="molecule type" value="Genomic_DNA"/>
</dbReference>
<dbReference type="GO" id="GO:0003677">
    <property type="term" value="F:DNA binding"/>
    <property type="evidence" value="ECO:0007669"/>
    <property type="project" value="UniProtKB-UniRule"/>
</dbReference>
<dbReference type="AlphaFoldDB" id="A0AAI8Y622"/>
<gene>
    <name evidence="7" type="ORF">BEMITA_LOCUS215</name>
</gene>
<dbReference type="Pfam" id="PF05485">
    <property type="entry name" value="THAP"/>
    <property type="match status" value="1"/>
</dbReference>
<evidence type="ECO:0000313" key="7">
    <source>
        <dbReference type="EMBL" id="CAH0749370.1"/>
    </source>
</evidence>
<accession>A0AAI8Y622</accession>
<dbReference type="GO" id="GO:0008270">
    <property type="term" value="F:zinc ion binding"/>
    <property type="evidence" value="ECO:0007669"/>
    <property type="project" value="UniProtKB-KW"/>
</dbReference>
<keyword evidence="3" id="KW-0862">Zinc</keyword>
<keyword evidence="1" id="KW-0479">Metal-binding</keyword>
<feature type="domain" description="THAP-type" evidence="6">
    <location>
        <begin position="1"/>
        <end position="97"/>
    </location>
</feature>
<dbReference type="InterPro" id="IPR006612">
    <property type="entry name" value="THAP_Znf"/>
</dbReference>
<evidence type="ECO:0000256" key="3">
    <source>
        <dbReference type="ARBA" id="ARBA00022833"/>
    </source>
</evidence>
<dbReference type="PROSITE" id="PS50950">
    <property type="entry name" value="ZF_THAP"/>
    <property type="match status" value="1"/>
</dbReference>
<sequence length="113" mass="12847">MANLNSFARCFVPNCTSSSKSTPSKVFFPVPRGEARQQWCSAVGRSKPMSSTSPHHCCQDHFDVENDVYNWDWCLTQMHAGCKVKFQLKENVLPQKVPKCSHKQVKDWLLCGV</sequence>